<evidence type="ECO:0000259" key="2">
    <source>
        <dbReference type="Pfam" id="PF24269"/>
    </source>
</evidence>
<feature type="domain" description="DUF7467" evidence="2">
    <location>
        <begin position="617"/>
        <end position="755"/>
    </location>
</feature>
<proteinExistence type="predicted"/>
<feature type="domain" description="DUF7467" evidence="2">
    <location>
        <begin position="322"/>
        <end position="449"/>
    </location>
</feature>
<feature type="domain" description="DUF7467" evidence="2">
    <location>
        <begin position="44"/>
        <end position="170"/>
    </location>
</feature>
<evidence type="ECO:0000256" key="1">
    <source>
        <dbReference type="SAM" id="SignalP"/>
    </source>
</evidence>
<feature type="signal peptide" evidence="1">
    <location>
        <begin position="1"/>
        <end position="17"/>
    </location>
</feature>
<feature type="domain" description="DUF7467" evidence="2">
    <location>
        <begin position="468"/>
        <end position="603"/>
    </location>
</feature>
<reference evidence="3" key="1">
    <citation type="submission" date="2021-01" db="EMBL/GenBank/DDBJ databases">
        <authorList>
            <person name="Corre E."/>
            <person name="Pelletier E."/>
            <person name="Niang G."/>
            <person name="Scheremetjew M."/>
            <person name="Finn R."/>
            <person name="Kale V."/>
            <person name="Holt S."/>
            <person name="Cochrane G."/>
            <person name="Meng A."/>
            <person name="Brown T."/>
            <person name="Cohen L."/>
        </authorList>
    </citation>
    <scope>NUCLEOTIDE SEQUENCE</scope>
    <source>
        <strain evidence="3">CCMP1510</strain>
    </source>
</reference>
<sequence length="778" mass="85264">MRVIGFLLLHLVSVVKAQDATEQPAGNDGIRRLEGESCCSLGNPVELAFLYTGDGCLVAENNGQTGDNCIGTISPADPPEKVFILASSREDPCDPDADVWFEDERTLSNPEFTLTTNEASFPTEVFIHILPADSLCDAERLETIKFIADCSEGEKIDMGSIFGSVEVSGCFAVESDQGEDCCEFLDDEPLQLRFTYTGETAVKIIANDRADACDTNKVWYSAHVVEPQDEFTLDVHTIGENSFGSAIFFHLLDENASCNSKSSTETYEIDICSRNSKTNVRDGDGLIIGDPVPRAGKTILIGCSAESPTVEKSCCQPTQSLASLHFTYNGGNCQNDLAESIVESCTGELNDAQAVHIVASASEDVCDPNANIYFDDNVDLGSEFVLKGNGNDQSEIIGDVWLHYMPLDFDRASETCNNDLIMQRVKFQISCTDSDIITNRLFGGSKLSECHAISSDDCCASDVAPLFLTFELSPRSCSTSKNGQLHDYCTGTVSEREVYVVANGDESVCKNSDWNGPVWYEGFLSITNSDSELITLSVANEFGQTAFADFTYIHILEKDAVCVGNELKKSDHLLQQIRIQTTCSSNEPLFLGDIFASATLVDCKADFEDDCCDSNKKPRQITFEYIPRNCSYFGNEQVSYANRINQVCTDFINTANSKEDVFIIASDNDQPCEQTAKKWFSDIVTFGETSKEFTVHTDSTFSPNTYIHILSKTDVPCTNGELTPGVHQIQKLYFDAQCDEPLKIGNFFGSTEVIDCQSIHQIIPASSASSGEELSAEK</sequence>
<keyword evidence="1" id="KW-0732">Signal</keyword>
<dbReference type="InterPro" id="IPR055890">
    <property type="entry name" value="DUF7467"/>
</dbReference>
<evidence type="ECO:0000313" key="3">
    <source>
        <dbReference type="EMBL" id="CAE0365707.1"/>
    </source>
</evidence>
<feature type="chain" id="PRO_5030537999" description="DUF7467 domain-containing protein" evidence="1">
    <location>
        <begin position="18"/>
        <end position="778"/>
    </location>
</feature>
<accession>A0A7S3JUW4</accession>
<protein>
    <recommendedName>
        <fullName evidence="2">DUF7467 domain-containing protein</fullName>
    </recommendedName>
</protein>
<dbReference type="AlphaFoldDB" id="A0A7S3JUW4"/>
<name>A0A7S3JUW4_9STRA</name>
<dbReference type="EMBL" id="HBIJ01009168">
    <property type="protein sequence ID" value="CAE0365707.1"/>
    <property type="molecule type" value="Transcribed_RNA"/>
</dbReference>
<dbReference type="Pfam" id="PF24269">
    <property type="entry name" value="DUF7467"/>
    <property type="match status" value="4"/>
</dbReference>
<organism evidence="3">
    <name type="scientific">Aureoumbra lagunensis</name>
    <dbReference type="NCBI Taxonomy" id="44058"/>
    <lineage>
        <taxon>Eukaryota</taxon>
        <taxon>Sar</taxon>
        <taxon>Stramenopiles</taxon>
        <taxon>Ochrophyta</taxon>
        <taxon>Pelagophyceae</taxon>
        <taxon>Pelagomonadales</taxon>
        <taxon>Aureoumbra</taxon>
    </lineage>
</organism>
<gene>
    <name evidence="3" type="ORF">ALAG00032_LOCUS6451</name>
</gene>